<accession>A0A3B0XQJ6</accession>
<protein>
    <submittedName>
        <fullName evidence="1">Uncharacterized protein</fullName>
    </submittedName>
</protein>
<sequence>MMIAVIGQHEQTTQLDTMPWDVDRLENGSLRVFNITLGKTLIQEANQIFARFGKTQLLVTTDVDKNKIYQLITTYDELIIGGLIAKIELTYQVTQEDLKKIMDSLENKQTQADTKTQLYSVNKNIEMQYLNTPVASIIYIPSIDYGLETIRQNFGQAAEENQLNNNEQLWYYPEMGLQIYIHKTEPDQFIYAPLK</sequence>
<dbReference type="AlphaFoldDB" id="A0A3B0XQJ6"/>
<evidence type="ECO:0000313" key="1">
    <source>
        <dbReference type="EMBL" id="VAW58596.1"/>
    </source>
</evidence>
<gene>
    <name evidence="1" type="ORF">MNBD_GAMMA08-526</name>
</gene>
<proteinExistence type="predicted"/>
<organism evidence="1">
    <name type="scientific">hydrothermal vent metagenome</name>
    <dbReference type="NCBI Taxonomy" id="652676"/>
    <lineage>
        <taxon>unclassified sequences</taxon>
        <taxon>metagenomes</taxon>
        <taxon>ecological metagenomes</taxon>
    </lineage>
</organism>
<dbReference type="EMBL" id="UOFH01000021">
    <property type="protein sequence ID" value="VAW58596.1"/>
    <property type="molecule type" value="Genomic_DNA"/>
</dbReference>
<reference evidence="1" key="1">
    <citation type="submission" date="2018-06" db="EMBL/GenBank/DDBJ databases">
        <authorList>
            <person name="Zhirakovskaya E."/>
        </authorList>
    </citation>
    <scope>NUCLEOTIDE SEQUENCE</scope>
</reference>
<name>A0A3B0XQJ6_9ZZZZ</name>